<keyword evidence="3" id="KW-1185">Reference proteome</keyword>
<dbReference type="AlphaFoldDB" id="A0A1H0RV97"/>
<dbReference type="Pfam" id="PF13560">
    <property type="entry name" value="HTH_31"/>
    <property type="match status" value="1"/>
</dbReference>
<dbReference type="InterPro" id="IPR010982">
    <property type="entry name" value="Lambda_DNA-bd_dom_sf"/>
</dbReference>
<protein>
    <submittedName>
        <fullName evidence="2">Helix-turn-helix domain-containing protein</fullName>
    </submittedName>
</protein>
<dbReference type="Gene3D" id="1.10.260.40">
    <property type="entry name" value="lambda repressor-like DNA-binding domains"/>
    <property type="match status" value="1"/>
</dbReference>
<organism evidence="2 3">
    <name type="scientific">Actinacidiphila guanduensis</name>
    <dbReference type="NCBI Taxonomy" id="310781"/>
    <lineage>
        <taxon>Bacteria</taxon>
        <taxon>Bacillati</taxon>
        <taxon>Actinomycetota</taxon>
        <taxon>Actinomycetes</taxon>
        <taxon>Kitasatosporales</taxon>
        <taxon>Streptomycetaceae</taxon>
        <taxon>Actinacidiphila</taxon>
    </lineage>
</organism>
<dbReference type="PANTHER" id="PTHR35010:SF2">
    <property type="entry name" value="BLL4672 PROTEIN"/>
    <property type="match status" value="1"/>
</dbReference>
<dbReference type="SUPFAM" id="SSF47413">
    <property type="entry name" value="lambda repressor-like DNA-binding domains"/>
    <property type="match status" value="1"/>
</dbReference>
<dbReference type="GO" id="GO:0003677">
    <property type="term" value="F:DNA binding"/>
    <property type="evidence" value="ECO:0007669"/>
    <property type="project" value="InterPro"/>
</dbReference>
<proteinExistence type="predicted"/>
<evidence type="ECO:0000259" key="1">
    <source>
        <dbReference type="PROSITE" id="PS50943"/>
    </source>
</evidence>
<dbReference type="PROSITE" id="PS50943">
    <property type="entry name" value="HTH_CROC1"/>
    <property type="match status" value="1"/>
</dbReference>
<accession>A0A1H0RV97</accession>
<dbReference type="Pfam" id="PF17765">
    <property type="entry name" value="MLTR_LBD"/>
    <property type="match status" value="1"/>
</dbReference>
<dbReference type="EMBL" id="FNIE01000024">
    <property type="protein sequence ID" value="SDP32906.1"/>
    <property type="molecule type" value="Genomic_DNA"/>
</dbReference>
<dbReference type="SMART" id="SM00530">
    <property type="entry name" value="HTH_XRE"/>
    <property type="match status" value="1"/>
</dbReference>
<evidence type="ECO:0000313" key="2">
    <source>
        <dbReference type="EMBL" id="SDP32906.1"/>
    </source>
</evidence>
<feature type="domain" description="HTH cro/C1-type" evidence="1">
    <location>
        <begin position="28"/>
        <end position="81"/>
    </location>
</feature>
<evidence type="ECO:0000313" key="3">
    <source>
        <dbReference type="Proteomes" id="UP000199341"/>
    </source>
</evidence>
<dbReference type="InterPro" id="IPR041413">
    <property type="entry name" value="MLTR_LBD"/>
</dbReference>
<gene>
    <name evidence="2" type="ORF">SAMN05216259_1246</name>
</gene>
<dbReference type="STRING" id="310781.SAMN05216259_1246"/>
<dbReference type="RefSeq" id="WP_093788276.1">
    <property type="nucleotide sequence ID" value="NZ_FNIE01000024.1"/>
</dbReference>
<reference evidence="2 3" key="1">
    <citation type="submission" date="2016-10" db="EMBL/GenBank/DDBJ databases">
        <authorList>
            <person name="de Groot N.N."/>
        </authorList>
    </citation>
    <scope>NUCLEOTIDE SEQUENCE [LARGE SCALE GENOMIC DNA]</scope>
    <source>
        <strain evidence="2 3">CGMCC 4.2022</strain>
    </source>
</reference>
<dbReference type="InterPro" id="IPR001387">
    <property type="entry name" value="Cro/C1-type_HTH"/>
</dbReference>
<dbReference type="OrthoDB" id="3542608at2"/>
<sequence>MDREQLADFLRTRREALQPEDVGLPRGQRRRTRGLRREEVAALSGMSADYYGRIEQARGPQPSESMLAAIARGLHLTLDERDHLFRMAGHSTPPRGLRGEHVSPGVMRILDRLADTPAQVMGPLGETLVQTAPAMALVGDETRFTGPARSIAYRWFTDPATRLVYPEEDHGLQGRFLASNLRGAYTRQGPGSPAAELVDELLAVSGEFADVWKAHEVGLRRSEIKRLRHPEVGVLELHCQTLHDPGQEQVLLVYTARPGSESYDKLQLLSSLGTRQPGS</sequence>
<name>A0A1H0RV97_9ACTN</name>
<dbReference type="Gene3D" id="3.30.450.180">
    <property type="match status" value="1"/>
</dbReference>
<dbReference type="PANTHER" id="PTHR35010">
    <property type="entry name" value="BLL4672 PROTEIN-RELATED"/>
    <property type="match status" value="1"/>
</dbReference>
<dbReference type="CDD" id="cd00093">
    <property type="entry name" value="HTH_XRE"/>
    <property type="match status" value="1"/>
</dbReference>
<dbReference type="Proteomes" id="UP000199341">
    <property type="component" value="Unassembled WGS sequence"/>
</dbReference>